<keyword evidence="2" id="KW-1185">Reference proteome</keyword>
<name>E1R9R4_SEDSS</name>
<dbReference type="RefSeq" id="WP_013256689.1">
    <property type="nucleotide sequence ID" value="NC_014364.1"/>
</dbReference>
<dbReference type="HOGENOM" id="CLU_1642673_0_0_12"/>
<dbReference type="AlphaFoldDB" id="E1R9R4"/>
<proteinExistence type="predicted"/>
<organism evidence="1 2">
    <name type="scientific">Sediminispirochaeta smaragdinae (strain DSM 11293 / JCM 15392 / SEBR 4228)</name>
    <name type="common">Spirochaeta smaragdinae</name>
    <dbReference type="NCBI Taxonomy" id="573413"/>
    <lineage>
        <taxon>Bacteria</taxon>
        <taxon>Pseudomonadati</taxon>
        <taxon>Spirochaetota</taxon>
        <taxon>Spirochaetia</taxon>
        <taxon>Spirochaetales</taxon>
        <taxon>Spirochaetaceae</taxon>
        <taxon>Sediminispirochaeta</taxon>
    </lineage>
</organism>
<sequence>MNEKVIPYSPKNGKIGCMVGKEIKVTHSVLLKALQFYITDYGLPQSNYSYGILQFSEKNSLFTLLEESYTEAKEINGEMWVKNELHKPLLLQPGRYLMFMKWNTPPGDRGTSAQTIGFIESDNCPDISWMNWSGSNNDWHKDTGPYKGNFMIEPIYIEIVE</sequence>
<reference evidence="1 2" key="1">
    <citation type="journal article" date="2010" name="Stand. Genomic Sci.">
        <title>Complete genome sequence of Spirochaeta smaragdinae type strain (SEBR 4228).</title>
        <authorList>
            <person name="Mavromatis K."/>
            <person name="Yasawong M."/>
            <person name="Chertkov O."/>
            <person name="Lapidus A."/>
            <person name="Lucas S."/>
            <person name="Nolan M."/>
            <person name="Del Rio T.G."/>
            <person name="Tice H."/>
            <person name="Cheng J.F."/>
            <person name="Pitluck S."/>
            <person name="Liolios K."/>
            <person name="Ivanova N."/>
            <person name="Tapia R."/>
            <person name="Han C."/>
            <person name="Bruce D."/>
            <person name="Goodwin L."/>
            <person name="Pati A."/>
            <person name="Chen A."/>
            <person name="Palaniappan K."/>
            <person name="Land M."/>
            <person name="Hauser L."/>
            <person name="Chang Y.J."/>
            <person name="Jeffries C.D."/>
            <person name="Detter J.C."/>
            <person name="Rohde M."/>
            <person name="Brambilla E."/>
            <person name="Spring S."/>
            <person name="Goker M."/>
            <person name="Sikorski J."/>
            <person name="Woyke T."/>
            <person name="Bristow J."/>
            <person name="Eisen J.A."/>
            <person name="Markowitz V."/>
            <person name="Hugenholtz P."/>
            <person name="Klenk H.P."/>
            <person name="Kyrpides N.C."/>
        </authorList>
    </citation>
    <scope>NUCLEOTIDE SEQUENCE [LARGE SCALE GENOMIC DNA]</scope>
    <source>
        <strain evidence="2">DSM 11293 / JCM 15392 / SEBR 4228</strain>
    </source>
</reference>
<evidence type="ECO:0000313" key="2">
    <source>
        <dbReference type="Proteomes" id="UP000002318"/>
    </source>
</evidence>
<gene>
    <name evidence="1" type="ordered locus">Spirs_4154</name>
</gene>
<dbReference type="EMBL" id="CP002116">
    <property type="protein sequence ID" value="ADK83233.1"/>
    <property type="molecule type" value="Genomic_DNA"/>
</dbReference>
<dbReference type="KEGG" id="ssm:Spirs_4154"/>
<protein>
    <submittedName>
        <fullName evidence="1">Uncharacterized protein</fullName>
    </submittedName>
</protein>
<evidence type="ECO:0000313" key="1">
    <source>
        <dbReference type="EMBL" id="ADK83233.1"/>
    </source>
</evidence>
<accession>E1R9R4</accession>
<dbReference type="Proteomes" id="UP000002318">
    <property type="component" value="Chromosome"/>
</dbReference>